<evidence type="ECO:0000256" key="1">
    <source>
        <dbReference type="SAM" id="Coils"/>
    </source>
</evidence>
<reference evidence="3" key="1">
    <citation type="journal article" date="2014" name="Front. Microbiol.">
        <title>High frequency of phylogenetically diverse reductive dehalogenase-homologous genes in deep subseafloor sedimentary metagenomes.</title>
        <authorList>
            <person name="Kawai M."/>
            <person name="Futagami T."/>
            <person name="Toyoda A."/>
            <person name="Takaki Y."/>
            <person name="Nishi S."/>
            <person name="Hori S."/>
            <person name="Arai W."/>
            <person name="Tsubouchi T."/>
            <person name="Morono Y."/>
            <person name="Uchiyama I."/>
            <person name="Ito T."/>
            <person name="Fujiyama A."/>
            <person name="Inagaki F."/>
            <person name="Takami H."/>
        </authorList>
    </citation>
    <scope>NUCLEOTIDE SEQUENCE</scope>
    <source>
        <strain evidence="3">Expedition CK06-06</strain>
    </source>
</reference>
<accession>X0VNG2</accession>
<comment type="caution">
    <text evidence="3">The sequence shown here is derived from an EMBL/GenBank/DDBJ whole genome shotgun (WGS) entry which is preliminary data.</text>
</comment>
<keyword evidence="1" id="KW-0175">Coiled coil</keyword>
<feature type="compositionally biased region" description="Low complexity" evidence="2">
    <location>
        <begin position="15"/>
        <end position="29"/>
    </location>
</feature>
<evidence type="ECO:0000256" key="2">
    <source>
        <dbReference type="SAM" id="MobiDB-lite"/>
    </source>
</evidence>
<proteinExistence type="predicted"/>
<feature type="compositionally biased region" description="Basic residues" evidence="2">
    <location>
        <begin position="31"/>
        <end position="41"/>
    </location>
</feature>
<organism evidence="3">
    <name type="scientific">marine sediment metagenome</name>
    <dbReference type="NCBI Taxonomy" id="412755"/>
    <lineage>
        <taxon>unclassified sequences</taxon>
        <taxon>metagenomes</taxon>
        <taxon>ecological metagenomes</taxon>
    </lineage>
</organism>
<feature type="region of interest" description="Disordered" evidence="2">
    <location>
        <begin position="1"/>
        <end position="56"/>
    </location>
</feature>
<name>X0VNG2_9ZZZZ</name>
<dbReference type="EMBL" id="BARS01022260">
    <property type="protein sequence ID" value="GAG12702.1"/>
    <property type="molecule type" value="Genomic_DNA"/>
</dbReference>
<protein>
    <submittedName>
        <fullName evidence="3">Uncharacterized protein</fullName>
    </submittedName>
</protein>
<feature type="coiled-coil region" evidence="1">
    <location>
        <begin position="75"/>
        <end position="102"/>
    </location>
</feature>
<gene>
    <name evidence="3" type="ORF">S01H1_35618</name>
</gene>
<dbReference type="AlphaFoldDB" id="X0VNG2"/>
<sequence length="133" mass="14349">MENIMPEAQMPIGAPPQAGTTPAATNPPAKNVKRKRGRPKKIMPEFGPEPATETTATIDGRDEGAIWKEEVSKGLQAICARLTALEEKNKAAEVAQAQDEEAARLAKLTNLERAEERSRLHKAAQEALAAAKK</sequence>
<evidence type="ECO:0000313" key="3">
    <source>
        <dbReference type="EMBL" id="GAG12702.1"/>
    </source>
</evidence>